<evidence type="ECO:0000313" key="2">
    <source>
        <dbReference type="Proteomes" id="UP001054252"/>
    </source>
</evidence>
<evidence type="ECO:0000313" key="1">
    <source>
        <dbReference type="EMBL" id="GKU92978.1"/>
    </source>
</evidence>
<protein>
    <submittedName>
        <fullName evidence="1">Uncharacterized protein</fullName>
    </submittedName>
</protein>
<name>A0AAV5HVT5_9ROSI</name>
<dbReference type="EMBL" id="BPVZ01000006">
    <property type="protein sequence ID" value="GKU92978.1"/>
    <property type="molecule type" value="Genomic_DNA"/>
</dbReference>
<comment type="caution">
    <text evidence="1">The sequence shown here is derived from an EMBL/GenBank/DDBJ whole genome shotgun (WGS) entry which is preliminary data.</text>
</comment>
<accession>A0AAV5HVT5</accession>
<reference evidence="1 2" key="1">
    <citation type="journal article" date="2021" name="Commun. Biol.">
        <title>The genome of Shorea leprosula (Dipterocarpaceae) highlights the ecological relevance of drought in aseasonal tropical rainforests.</title>
        <authorList>
            <person name="Ng K.K.S."/>
            <person name="Kobayashi M.J."/>
            <person name="Fawcett J.A."/>
            <person name="Hatakeyama M."/>
            <person name="Paape T."/>
            <person name="Ng C.H."/>
            <person name="Ang C.C."/>
            <person name="Tnah L.H."/>
            <person name="Lee C.T."/>
            <person name="Nishiyama T."/>
            <person name="Sese J."/>
            <person name="O'Brien M.J."/>
            <person name="Copetti D."/>
            <person name="Mohd Noor M.I."/>
            <person name="Ong R.C."/>
            <person name="Putra M."/>
            <person name="Sireger I.Z."/>
            <person name="Indrioko S."/>
            <person name="Kosugi Y."/>
            <person name="Izuno A."/>
            <person name="Isagi Y."/>
            <person name="Lee S.L."/>
            <person name="Shimizu K.K."/>
        </authorList>
    </citation>
    <scope>NUCLEOTIDE SEQUENCE [LARGE SCALE GENOMIC DNA]</scope>
    <source>
        <strain evidence="1">214</strain>
    </source>
</reference>
<sequence>MNFSAKPVELGSNGRIPGVQEYSNSNLELLPKMKRINLRMVMGEGKCWVIDVLQCWKIFCNARKCSTRLENVLQC</sequence>
<dbReference type="Proteomes" id="UP001054252">
    <property type="component" value="Unassembled WGS sequence"/>
</dbReference>
<keyword evidence="2" id="KW-1185">Reference proteome</keyword>
<proteinExistence type="predicted"/>
<organism evidence="1 2">
    <name type="scientific">Rubroshorea leprosula</name>
    <dbReference type="NCBI Taxonomy" id="152421"/>
    <lineage>
        <taxon>Eukaryota</taxon>
        <taxon>Viridiplantae</taxon>
        <taxon>Streptophyta</taxon>
        <taxon>Embryophyta</taxon>
        <taxon>Tracheophyta</taxon>
        <taxon>Spermatophyta</taxon>
        <taxon>Magnoliopsida</taxon>
        <taxon>eudicotyledons</taxon>
        <taxon>Gunneridae</taxon>
        <taxon>Pentapetalae</taxon>
        <taxon>rosids</taxon>
        <taxon>malvids</taxon>
        <taxon>Malvales</taxon>
        <taxon>Dipterocarpaceae</taxon>
        <taxon>Rubroshorea</taxon>
    </lineage>
</organism>
<gene>
    <name evidence="1" type="ORF">SLEP1_g6626</name>
</gene>
<dbReference type="AlphaFoldDB" id="A0AAV5HVT5"/>